<dbReference type="InterPro" id="IPR027945">
    <property type="entry name" value="SseB_C"/>
</dbReference>
<dbReference type="Proteomes" id="UP001595987">
    <property type="component" value="Unassembled WGS sequence"/>
</dbReference>
<sequence>MGLFKKSKKEEAPANFFNVPRNDEGFQKVVDWVKSADELIVGLEENGNWKIGKDAEGRLFIPVYTDVLSMRPLPKKGDKFATVKFDSLREMFEHYSELDFVWLNRNSDSVQLNRTTFTHRYQMPAGVKINIGLPANPPQKLIDFLVTYGKQHDFVDKIYLALIERNQEFSYLVYVQHHADYDIVPEIGTTAGKVANTEHYPYPVDFAQNGEIFKEDEKYLIYEK</sequence>
<dbReference type="RefSeq" id="WP_213536264.1">
    <property type="nucleotide sequence ID" value="NZ_BOVQ01000006.1"/>
</dbReference>
<evidence type="ECO:0000313" key="2">
    <source>
        <dbReference type="EMBL" id="MFC4653126.1"/>
    </source>
</evidence>
<proteinExistence type="predicted"/>
<dbReference type="EMBL" id="JBHSGD010000008">
    <property type="protein sequence ID" value="MFC4653126.1"/>
    <property type="molecule type" value="Genomic_DNA"/>
</dbReference>
<evidence type="ECO:0000313" key="3">
    <source>
        <dbReference type="Proteomes" id="UP001595987"/>
    </source>
</evidence>
<dbReference type="Pfam" id="PF14581">
    <property type="entry name" value="SseB_C"/>
    <property type="match status" value="1"/>
</dbReference>
<accession>A0ABV9JF37</accession>
<feature type="domain" description="SseB protein C-terminal" evidence="1">
    <location>
        <begin position="124"/>
        <end position="207"/>
    </location>
</feature>
<name>A0ABV9JF37_9LACT</name>
<evidence type="ECO:0000259" key="1">
    <source>
        <dbReference type="Pfam" id="PF14581"/>
    </source>
</evidence>
<reference evidence="3" key="1">
    <citation type="journal article" date="2019" name="Int. J. Syst. Evol. Microbiol.">
        <title>The Global Catalogue of Microorganisms (GCM) 10K type strain sequencing project: providing services to taxonomists for standard genome sequencing and annotation.</title>
        <authorList>
            <consortium name="The Broad Institute Genomics Platform"/>
            <consortium name="The Broad Institute Genome Sequencing Center for Infectious Disease"/>
            <person name="Wu L."/>
            <person name="Ma J."/>
        </authorList>
    </citation>
    <scope>NUCLEOTIDE SEQUENCE [LARGE SCALE GENOMIC DNA]</scope>
    <source>
        <strain evidence="3">CCUG 63287</strain>
    </source>
</reference>
<organism evidence="2 3">
    <name type="scientific">Lactococcus nasutitermitis</name>
    <dbReference type="NCBI Taxonomy" id="1652957"/>
    <lineage>
        <taxon>Bacteria</taxon>
        <taxon>Bacillati</taxon>
        <taxon>Bacillota</taxon>
        <taxon>Bacilli</taxon>
        <taxon>Lactobacillales</taxon>
        <taxon>Streptococcaceae</taxon>
        <taxon>Lactococcus</taxon>
    </lineage>
</organism>
<gene>
    <name evidence="2" type="ORF">ACFO26_09440</name>
</gene>
<protein>
    <submittedName>
        <fullName evidence="2">Enhanced serine sensitivity protein SseB C-terminal domain-containing protein</fullName>
    </submittedName>
</protein>
<keyword evidence="3" id="KW-1185">Reference proteome</keyword>
<comment type="caution">
    <text evidence="2">The sequence shown here is derived from an EMBL/GenBank/DDBJ whole genome shotgun (WGS) entry which is preliminary data.</text>
</comment>